<dbReference type="Proteomes" id="UP000494111">
    <property type="component" value="Unassembled WGS sequence"/>
</dbReference>
<reference evidence="2 3" key="1">
    <citation type="submission" date="2020-04" db="EMBL/GenBank/DDBJ databases">
        <authorList>
            <person name="De Canck E."/>
        </authorList>
    </citation>
    <scope>NUCLEOTIDE SEQUENCE [LARGE SCALE GENOMIC DNA]</scope>
    <source>
        <strain evidence="2 3">LMG 3458</strain>
    </source>
</reference>
<dbReference type="PANTHER" id="PTHR42928">
    <property type="entry name" value="TRICARBOXYLATE-BINDING PROTEIN"/>
    <property type="match status" value="1"/>
</dbReference>
<dbReference type="PANTHER" id="PTHR42928:SF5">
    <property type="entry name" value="BLR1237 PROTEIN"/>
    <property type="match status" value="1"/>
</dbReference>
<evidence type="ECO:0000313" key="2">
    <source>
        <dbReference type="EMBL" id="CAB3719180.1"/>
    </source>
</evidence>
<dbReference type="InterPro" id="IPR042100">
    <property type="entry name" value="Bug_dom1"/>
</dbReference>
<sequence length="345" mass="36285">MNTGKTHLAVAGTRRALLKAAGALPLVAGALGLTLGASAMADEDIAKFPSRPVTLIVPFPAGGATDITARLVAEGLSRKWGQSVIVENRPGAGGNLGSEYVARAKPDGYTLVLGVTGSHGINTSLYKNMRFDPRKDFEPITQATLYPNAIVVGNDVPAKNLTELIALIKKDGNQYSYGSDGNGTASHLGMELLKNQGGFTLAHVPYRGSAPMITDLLGGQIQVGITGLPAVQPYAKSGKLKVIAVTTAQRFPIAPDYPTVAEQGFPGYDAPPWSGFFAPKGTPKPLIDKISADMRAVMADPTAKEKMNAAGSEFTPSTPEEFRAFVDHEVTKWAQAVKISGARID</sequence>
<dbReference type="PROSITE" id="PS51318">
    <property type="entry name" value="TAT"/>
    <property type="match status" value="1"/>
</dbReference>
<dbReference type="Gene3D" id="3.40.190.150">
    <property type="entry name" value="Bordetella uptake gene, domain 1"/>
    <property type="match status" value="1"/>
</dbReference>
<dbReference type="RefSeq" id="WP_175193150.1">
    <property type="nucleotide sequence ID" value="NZ_CADIJO010000013.1"/>
</dbReference>
<dbReference type="EMBL" id="CADIJO010000013">
    <property type="protein sequence ID" value="CAB3719180.1"/>
    <property type="molecule type" value="Genomic_DNA"/>
</dbReference>
<dbReference type="Pfam" id="PF03401">
    <property type="entry name" value="TctC"/>
    <property type="match status" value="1"/>
</dbReference>
<dbReference type="InterPro" id="IPR005064">
    <property type="entry name" value="BUG"/>
</dbReference>
<dbReference type="PIRSF" id="PIRSF017082">
    <property type="entry name" value="YflP"/>
    <property type="match status" value="1"/>
</dbReference>
<accession>A0A6S7AGZ9</accession>
<gene>
    <name evidence="2" type="ORF">LMG3458_03799</name>
</gene>
<dbReference type="SUPFAM" id="SSF53850">
    <property type="entry name" value="Periplasmic binding protein-like II"/>
    <property type="match status" value="1"/>
</dbReference>
<name>A0A6S7AGZ9_9BURK</name>
<dbReference type="InterPro" id="IPR006311">
    <property type="entry name" value="TAT_signal"/>
</dbReference>
<protein>
    <recommendedName>
        <fullName evidence="4">Tripartite tricarboxylate transporter substrate binding protein</fullName>
    </recommendedName>
</protein>
<dbReference type="CDD" id="cd13578">
    <property type="entry name" value="PBP2_Bug27"/>
    <property type="match status" value="1"/>
</dbReference>
<evidence type="ECO:0008006" key="4">
    <source>
        <dbReference type="Google" id="ProtNLM"/>
    </source>
</evidence>
<proteinExistence type="inferred from homology"/>
<evidence type="ECO:0000256" key="1">
    <source>
        <dbReference type="ARBA" id="ARBA00006987"/>
    </source>
</evidence>
<comment type="similarity">
    <text evidence="1">Belongs to the UPF0065 (bug) family.</text>
</comment>
<dbReference type="Gene3D" id="3.40.190.10">
    <property type="entry name" value="Periplasmic binding protein-like II"/>
    <property type="match status" value="1"/>
</dbReference>
<evidence type="ECO:0000313" key="3">
    <source>
        <dbReference type="Proteomes" id="UP000494111"/>
    </source>
</evidence>
<organism evidence="2 3">
    <name type="scientific">Achromobacter deleyi</name>
    <dbReference type="NCBI Taxonomy" id="1353891"/>
    <lineage>
        <taxon>Bacteria</taxon>
        <taxon>Pseudomonadati</taxon>
        <taxon>Pseudomonadota</taxon>
        <taxon>Betaproteobacteria</taxon>
        <taxon>Burkholderiales</taxon>
        <taxon>Alcaligenaceae</taxon>
        <taxon>Achromobacter</taxon>
    </lineage>
</organism>
<dbReference type="AlphaFoldDB" id="A0A6S7AGZ9"/>